<reference evidence="2 3" key="1">
    <citation type="journal article" date="2018" name="Mol. Plant">
        <title>The genome of Artemisia annua provides insight into the evolution of Asteraceae family and artemisinin biosynthesis.</title>
        <authorList>
            <person name="Shen Q."/>
            <person name="Zhang L."/>
            <person name="Liao Z."/>
            <person name="Wang S."/>
            <person name="Yan T."/>
            <person name="Shi P."/>
            <person name="Liu M."/>
            <person name="Fu X."/>
            <person name="Pan Q."/>
            <person name="Wang Y."/>
            <person name="Lv Z."/>
            <person name="Lu X."/>
            <person name="Zhang F."/>
            <person name="Jiang W."/>
            <person name="Ma Y."/>
            <person name="Chen M."/>
            <person name="Hao X."/>
            <person name="Li L."/>
            <person name="Tang Y."/>
            <person name="Lv G."/>
            <person name="Zhou Y."/>
            <person name="Sun X."/>
            <person name="Brodelius P.E."/>
            <person name="Rose J.K.C."/>
            <person name="Tang K."/>
        </authorList>
    </citation>
    <scope>NUCLEOTIDE SEQUENCE [LARGE SCALE GENOMIC DNA]</scope>
    <source>
        <strain evidence="3">cv. Huhao1</strain>
        <tissue evidence="2">Leaf</tissue>
    </source>
</reference>
<dbReference type="PANTHER" id="PTHR46929:SF4">
    <property type="entry name" value="MYB_SANT-LIKE DOMAIN-CONTAINING PROTEIN"/>
    <property type="match status" value="1"/>
</dbReference>
<proteinExistence type="predicted"/>
<dbReference type="EMBL" id="PKPP01010511">
    <property type="protein sequence ID" value="PWA45973.1"/>
    <property type="molecule type" value="Genomic_DNA"/>
</dbReference>
<protein>
    <submittedName>
        <fullName evidence="2">Myb/SANT-like domain-containing protein</fullName>
    </submittedName>
</protein>
<evidence type="ECO:0000313" key="3">
    <source>
        <dbReference type="Proteomes" id="UP000245207"/>
    </source>
</evidence>
<sequence>MNKKINNKVNNATNCKWEFVSWTTEMDDEFIRVMILEKDKGNRIGGTFTSQPYTNMVWDLNTTLKLNLRRKHLHNRLRTIKEHFALCYDVFRGTTLSGYSWNPISELIEAKEEVWKALIEITPTPPSQIKPQKIKKKKVEEESDSVSKIMGSFESVADAMKECTKAIVGSRSQVYLGAEVYAELKCIGFEKEVLARAFIFLLKSPEFTQALFDCPSDMRVSVLTVMMATGDSMLMNNLLFFG</sequence>
<dbReference type="PANTHER" id="PTHR46929">
    <property type="entry name" value="EXPRESSED PROTEIN"/>
    <property type="match status" value="1"/>
</dbReference>
<evidence type="ECO:0000313" key="2">
    <source>
        <dbReference type="EMBL" id="PWA45973.1"/>
    </source>
</evidence>
<dbReference type="AlphaFoldDB" id="A0A2U1LAE9"/>
<gene>
    <name evidence="2" type="ORF">CTI12_AA513610</name>
</gene>
<dbReference type="Proteomes" id="UP000245207">
    <property type="component" value="Unassembled WGS sequence"/>
</dbReference>
<dbReference type="Pfam" id="PF12776">
    <property type="entry name" value="Myb_DNA-bind_3"/>
    <property type="match status" value="1"/>
</dbReference>
<organism evidence="2 3">
    <name type="scientific">Artemisia annua</name>
    <name type="common">Sweet wormwood</name>
    <dbReference type="NCBI Taxonomy" id="35608"/>
    <lineage>
        <taxon>Eukaryota</taxon>
        <taxon>Viridiplantae</taxon>
        <taxon>Streptophyta</taxon>
        <taxon>Embryophyta</taxon>
        <taxon>Tracheophyta</taxon>
        <taxon>Spermatophyta</taxon>
        <taxon>Magnoliopsida</taxon>
        <taxon>eudicotyledons</taxon>
        <taxon>Gunneridae</taxon>
        <taxon>Pentapetalae</taxon>
        <taxon>asterids</taxon>
        <taxon>campanulids</taxon>
        <taxon>Asterales</taxon>
        <taxon>Asteraceae</taxon>
        <taxon>Asteroideae</taxon>
        <taxon>Anthemideae</taxon>
        <taxon>Artemisiinae</taxon>
        <taxon>Artemisia</taxon>
    </lineage>
</organism>
<accession>A0A2U1LAE9</accession>
<dbReference type="OrthoDB" id="1434562at2759"/>
<comment type="caution">
    <text evidence="2">The sequence shown here is derived from an EMBL/GenBank/DDBJ whole genome shotgun (WGS) entry which is preliminary data.</text>
</comment>
<feature type="domain" description="Myb/SANT-like" evidence="1">
    <location>
        <begin position="21"/>
        <end position="117"/>
    </location>
</feature>
<dbReference type="InterPro" id="IPR024752">
    <property type="entry name" value="Myb/SANT-like_dom"/>
</dbReference>
<keyword evidence="3" id="KW-1185">Reference proteome</keyword>
<evidence type="ECO:0000259" key="1">
    <source>
        <dbReference type="Pfam" id="PF12776"/>
    </source>
</evidence>
<name>A0A2U1LAE9_ARTAN</name>